<name>A0A087M3P5_9HYPH</name>
<keyword evidence="3" id="KW-1185">Reference proteome</keyword>
<dbReference type="RefSeq" id="WP_035081341.1">
    <property type="nucleotide sequence ID" value="NZ_JQGC01000006.1"/>
</dbReference>
<proteinExistence type="predicted"/>
<accession>A0A087M3P5</accession>
<dbReference type="AlphaFoldDB" id="A0A087M3P5"/>
<evidence type="ECO:0000313" key="3">
    <source>
        <dbReference type="Proteomes" id="UP000028981"/>
    </source>
</evidence>
<dbReference type="Proteomes" id="UP000028981">
    <property type="component" value="Unassembled WGS sequence"/>
</dbReference>
<evidence type="ECO:0000313" key="2">
    <source>
        <dbReference type="EMBL" id="KFL31498.1"/>
    </source>
</evidence>
<protein>
    <submittedName>
        <fullName evidence="2">Uncharacterized protein</fullName>
    </submittedName>
</protein>
<reference evidence="2 3" key="1">
    <citation type="submission" date="2014-08" db="EMBL/GenBank/DDBJ databases">
        <authorList>
            <person name="Hassan Y.I."/>
            <person name="Lepp D."/>
            <person name="Zhou T."/>
        </authorList>
    </citation>
    <scope>NUCLEOTIDE SEQUENCE [LARGE SCALE GENOMIC DNA]</scope>
    <source>
        <strain evidence="2 3">IFO13584</strain>
    </source>
</reference>
<comment type="caution">
    <text evidence="2">The sequence shown here is derived from an EMBL/GenBank/DDBJ whole genome shotgun (WGS) entry which is preliminary data.</text>
</comment>
<gene>
    <name evidence="2" type="ORF">JP75_08150</name>
</gene>
<feature type="region of interest" description="Disordered" evidence="1">
    <location>
        <begin position="19"/>
        <end position="62"/>
    </location>
</feature>
<dbReference type="STRING" id="46914.JP75_08150"/>
<sequence length="62" mass="7353">MWGDNKWDPTKATALAKEFEAEQQRKHQEKLAKNKADREAKRRAAKIKPPEEYPWMKDKQGD</sequence>
<organism evidence="2 3">
    <name type="scientific">Devosia riboflavina</name>
    <dbReference type="NCBI Taxonomy" id="46914"/>
    <lineage>
        <taxon>Bacteria</taxon>
        <taxon>Pseudomonadati</taxon>
        <taxon>Pseudomonadota</taxon>
        <taxon>Alphaproteobacteria</taxon>
        <taxon>Hyphomicrobiales</taxon>
        <taxon>Devosiaceae</taxon>
        <taxon>Devosia</taxon>
    </lineage>
</organism>
<dbReference type="EMBL" id="JQGC01000006">
    <property type="protein sequence ID" value="KFL31498.1"/>
    <property type="molecule type" value="Genomic_DNA"/>
</dbReference>
<evidence type="ECO:0000256" key="1">
    <source>
        <dbReference type="SAM" id="MobiDB-lite"/>
    </source>
</evidence>